<evidence type="ECO:0000313" key="2">
    <source>
        <dbReference type="EnsemblProtists" id="PYU1_T003589"/>
    </source>
</evidence>
<name>K3WF48_GLOUD</name>
<reference evidence="3" key="2">
    <citation type="submission" date="2010-04" db="EMBL/GenBank/DDBJ databases">
        <authorList>
            <person name="Buell R."/>
            <person name="Hamilton J."/>
            <person name="Hostetler J."/>
        </authorList>
    </citation>
    <scope>NUCLEOTIDE SEQUENCE [LARGE SCALE GENOMIC DNA]</scope>
    <source>
        <strain evidence="3">DAOM:BR144</strain>
    </source>
</reference>
<accession>K3WF48</accession>
<protein>
    <recommendedName>
        <fullName evidence="1">Peptidase A1 domain-containing protein</fullName>
    </recommendedName>
</protein>
<sequence>MNASFLLEYGSGNVSGTIMRDVLALGDGEMQFHGVAMGRVNMASTMLKRKIQTDGIFGLGFEALSSIANLNLFAPSTRNSNNSDRLSRFSVYIKELPGCKLSSQFLLGGVDESLVGGKTKVT</sequence>
<dbReference type="SUPFAM" id="SSF50630">
    <property type="entry name" value="Acid proteases"/>
    <property type="match status" value="1"/>
</dbReference>
<organism evidence="2 3">
    <name type="scientific">Globisporangium ultimum (strain ATCC 200006 / CBS 805.95 / DAOM BR144)</name>
    <name type="common">Pythium ultimum</name>
    <dbReference type="NCBI Taxonomy" id="431595"/>
    <lineage>
        <taxon>Eukaryota</taxon>
        <taxon>Sar</taxon>
        <taxon>Stramenopiles</taxon>
        <taxon>Oomycota</taxon>
        <taxon>Peronosporomycetes</taxon>
        <taxon>Pythiales</taxon>
        <taxon>Pythiaceae</taxon>
        <taxon>Globisporangium</taxon>
    </lineage>
</organism>
<dbReference type="AlphaFoldDB" id="K3WF48"/>
<dbReference type="HOGENOM" id="CLU_2031351_0_0_1"/>
<dbReference type="Gene3D" id="2.40.70.10">
    <property type="entry name" value="Acid Proteases"/>
    <property type="match status" value="1"/>
</dbReference>
<reference evidence="2" key="3">
    <citation type="submission" date="2015-02" db="UniProtKB">
        <authorList>
            <consortium name="EnsemblProtists"/>
        </authorList>
    </citation>
    <scope>IDENTIFICATION</scope>
    <source>
        <strain evidence="2">DAOM BR144</strain>
    </source>
</reference>
<dbReference type="STRING" id="431595.K3WF48"/>
<dbReference type="Proteomes" id="UP000019132">
    <property type="component" value="Unassembled WGS sequence"/>
</dbReference>
<dbReference type="InParanoid" id="K3WF48"/>
<feature type="domain" description="Peptidase A1" evidence="1">
    <location>
        <begin position="1"/>
        <end position="122"/>
    </location>
</feature>
<proteinExistence type="predicted"/>
<dbReference type="InterPro" id="IPR033121">
    <property type="entry name" value="PEPTIDASE_A1"/>
</dbReference>
<reference evidence="3" key="1">
    <citation type="journal article" date="2010" name="Genome Biol.">
        <title>Genome sequence of the necrotrophic plant pathogen Pythium ultimum reveals original pathogenicity mechanisms and effector repertoire.</title>
        <authorList>
            <person name="Levesque C.A."/>
            <person name="Brouwer H."/>
            <person name="Cano L."/>
            <person name="Hamilton J.P."/>
            <person name="Holt C."/>
            <person name="Huitema E."/>
            <person name="Raffaele S."/>
            <person name="Robideau G.P."/>
            <person name="Thines M."/>
            <person name="Win J."/>
            <person name="Zerillo M.M."/>
            <person name="Beakes G.W."/>
            <person name="Boore J.L."/>
            <person name="Busam D."/>
            <person name="Dumas B."/>
            <person name="Ferriera S."/>
            <person name="Fuerstenberg S.I."/>
            <person name="Gachon C.M."/>
            <person name="Gaulin E."/>
            <person name="Govers F."/>
            <person name="Grenville-Briggs L."/>
            <person name="Horner N."/>
            <person name="Hostetler J."/>
            <person name="Jiang R.H."/>
            <person name="Johnson J."/>
            <person name="Krajaejun T."/>
            <person name="Lin H."/>
            <person name="Meijer H.J."/>
            <person name="Moore B."/>
            <person name="Morris P."/>
            <person name="Phuntmart V."/>
            <person name="Puiu D."/>
            <person name="Shetty J."/>
            <person name="Stajich J.E."/>
            <person name="Tripathy S."/>
            <person name="Wawra S."/>
            <person name="van West P."/>
            <person name="Whitty B.R."/>
            <person name="Coutinho P.M."/>
            <person name="Henrissat B."/>
            <person name="Martin F."/>
            <person name="Thomas P.D."/>
            <person name="Tyler B.M."/>
            <person name="De Vries R.P."/>
            <person name="Kamoun S."/>
            <person name="Yandell M."/>
            <person name="Tisserat N."/>
            <person name="Buell C.R."/>
        </authorList>
    </citation>
    <scope>NUCLEOTIDE SEQUENCE</scope>
    <source>
        <strain evidence="3">DAOM:BR144</strain>
    </source>
</reference>
<dbReference type="VEuPathDB" id="FungiDB:PYU1_G003579"/>
<keyword evidence="3" id="KW-1185">Reference proteome</keyword>
<evidence type="ECO:0000313" key="3">
    <source>
        <dbReference type="Proteomes" id="UP000019132"/>
    </source>
</evidence>
<dbReference type="Pfam" id="PF00026">
    <property type="entry name" value="Asp"/>
    <property type="match status" value="1"/>
</dbReference>
<dbReference type="EMBL" id="GL376638">
    <property type="status" value="NOT_ANNOTATED_CDS"/>
    <property type="molecule type" value="Genomic_DNA"/>
</dbReference>
<dbReference type="PROSITE" id="PS51767">
    <property type="entry name" value="PEPTIDASE_A1"/>
    <property type="match status" value="1"/>
</dbReference>
<evidence type="ECO:0000259" key="1">
    <source>
        <dbReference type="PROSITE" id="PS51767"/>
    </source>
</evidence>
<dbReference type="InterPro" id="IPR021109">
    <property type="entry name" value="Peptidase_aspartic_dom_sf"/>
</dbReference>
<dbReference type="EnsemblProtists" id="PYU1_T003589">
    <property type="protein sequence ID" value="PYU1_T003589"/>
    <property type="gene ID" value="PYU1_G003579"/>
</dbReference>